<dbReference type="AlphaFoldDB" id="A0A327Y9V3"/>
<sequence length="111" mass="12591">MFLSLDPDPGDADDILTQNGYTYANNNLVMLVDPDGHWVWLAINAGFVVYDSYRYTSQEKDGKVSRLRRRSVLLGEANLNLLKISENMLNMLSIRKGKLLQVKLQVTENMG</sequence>
<evidence type="ECO:0008006" key="3">
    <source>
        <dbReference type="Google" id="ProtNLM"/>
    </source>
</evidence>
<evidence type="ECO:0000313" key="1">
    <source>
        <dbReference type="EMBL" id="RAK17287.1"/>
    </source>
</evidence>
<name>A0A327Y9V3_9BACL</name>
<reference evidence="1 2" key="1">
    <citation type="submission" date="2018-06" db="EMBL/GenBank/DDBJ databases">
        <title>Genomic Encyclopedia of Type Strains, Phase III (KMG-III): the genomes of soil and plant-associated and newly described type strains.</title>
        <authorList>
            <person name="Whitman W."/>
        </authorList>
    </citation>
    <scope>NUCLEOTIDE SEQUENCE [LARGE SCALE GENOMIC DNA]</scope>
    <source>
        <strain evidence="1 2">CGMCC 1.8979</strain>
    </source>
</reference>
<dbReference type="Proteomes" id="UP000248555">
    <property type="component" value="Unassembled WGS sequence"/>
</dbReference>
<accession>A0A327Y9V3</accession>
<keyword evidence="2" id="KW-1185">Reference proteome</keyword>
<protein>
    <recommendedName>
        <fullName evidence="3">RHS repeat-associated protein</fullName>
    </recommendedName>
</protein>
<evidence type="ECO:0000313" key="2">
    <source>
        <dbReference type="Proteomes" id="UP000248555"/>
    </source>
</evidence>
<proteinExistence type="predicted"/>
<gene>
    <name evidence="1" type="ORF">B0I26_1126</name>
</gene>
<organism evidence="1 2">
    <name type="scientific">Paranoxybacillus vitaminiphilus</name>
    <dbReference type="NCBI Taxonomy" id="581036"/>
    <lineage>
        <taxon>Bacteria</taxon>
        <taxon>Bacillati</taxon>
        <taxon>Bacillota</taxon>
        <taxon>Bacilli</taxon>
        <taxon>Bacillales</taxon>
        <taxon>Anoxybacillaceae</taxon>
        <taxon>Paranoxybacillus</taxon>
    </lineage>
</organism>
<dbReference type="EMBL" id="QLMH01000012">
    <property type="protein sequence ID" value="RAK17287.1"/>
    <property type="molecule type" value="Genomic_DNA"/>
</dbReference>
<comment type="caution">
    <text evidence="1">The sequence shown here is derived from an EMBL/GenBank/DDBJ whole genome shotgun (WGS) entry which is preliminary data.</text>
</comment>